<name>A0A0D3JR65_EMIH1</name>
<keyword evidence="2" id="KW-0689">Ribosomal protein</keyword>
<proteinExistence type="inferred from homology"/>
<reference evidence="5" key="2">
    <citation type="submission" date="2024-10" db="UniProtKB">
        <authorList>
            <consortium name="EnsemblProtists"/>
        </authorList>
    </citation>
    <scope>IDENTIFICATION</scope>
</reference>
<dbReference type="Proteomes" id="UP000013827">
    <property type="component" value="Unassembled WGS sequence"/>
</dbReference>
<dbReference type="CDD" id="cd05797">
    <property type="entry name" value="Ribosomal_L10"/>
    <property type="match status" value="1"/>
</dbReference>
<evidence type="ECO:0000256" key="3">
    <source>
        <dbReference type="ARBA" id="ARBA00023274"/>
    </source>
</evidence>
<feature type="signal peptide" evidence="4">
    <location>
        <begin position="1"/>
        <end position="19"/>
    </location>
</feature>
<dbReference type="Gene3D" id="3.30.70.1730">
    <property type="match status" value="1"/>
</dbReference>
<accession>A0A0D3JR65</accession>
<evidence type="ECO:0000256" key="2">
    <source>
        <dbReference type="ARBA" id="ARBA00022980"/>
    </source>
</evidence>
<feature type="chain" id="PRO_5044291529" description="50S ribosomal protein L10" evidence="4">
    <location>
        <begin position="20"/>
        <end position="235"/>
    </location>
</feature>
<evidence type="ECO:0000313" key="5">
    <source>
        <dbReference type="EnsemblProtists" id="EOD26000"/>
    </source>
</evidence>
<dbReference type="PaxDb" id="2903-EOD26000"/>
<keyword evidence="3" id="KW-0687">Ribonucleoprotein</keyword>
<dbReference type="STRING" id="2903.R1EH59"/>
<sequence>MANLRVALLLLVGLSCVAGLLPGAAPARGAAAGQQRAGSVTMAGAAALAKKTTVLEGVKENMDGSALMFCVRSEGLRVNELNDLRMKLPEGVRLQCVKNTLVNIAAKDFEQFNAEGLDGLLHYSNYWFFATEAGMRDSIKVWKTFTEESGRKESGEIVGGIFDAQVLDGKGVEAVSKLPTKQELMGKTALLLKALPTKLARSLNEAGAVRIARGLEQARGQKMVRAVKAASEKLP</sequence>
<dbReference type="HOGENOM" id="CLU_1182031_0_0_1"/>
<dbReference type="PANTHER" id="PTHR11560">
    <property type="entry name" value="39S RIBOSOMAL PROTEIN L10, MITOCHONDRIAL"/>
    <property type="match status" value="1"/>
</dbReference>
<evidence type="ECO:0000256" key="1">
    <source>
        <dbReference type="ARBA" id="ARBA00008889"/>
    </source>
</evidence>
<dbReference type="GO" id="GO:0005840">
    <property type="term" value="C:ribosome"/>
    <property type="evidence" value="ECO:0007669"/>
    <property type="project" value="UniProtKB-KW"/>
</dbReference>
<evidence type="ECO:0000256" key="4">
    <source>
        <dbReference type="SAM" id="SignalP"/>
    </source>
</evidence>
<dbReference type="InterPro" id="IPR001790">
    <property type="entry name" value="Ribosomal_uL10"/>
</dbReference>
<keyword evidence="4" id="KW-0732">Signal</keyword>
<dbReference type="EnsemblProtists" id="EOD26000">
    <property type="protein sequence ID" value="EOD26000"/>
    <property type="gene ID" value="EMIHUDRAFT_443529"/>
</dbReference>
<dbReference type="SUPFAM" id="SSF160369">
    <property type="entry name" value="Ribosomal protein L10-like"/>
    <property type="match status" value="1"/>
</dbReference>
<dbReference type="OMA" id="PAAIKPY"/>
<dbReference type="PROSITE" id="PS51257">
    <property type="entry name" value="PROKAR_LIPOPROTEIN"/>
    <property type="match status" value="1"/>
</dbReference>
<dbReference type="GeneID" id="17271544"/>
<dbReference type="KEGG" id="ehx:EMIHUDRAFT_443529"/>
<organism evidence="5 6">
    <name type="scientific">Emiliania huxleyi (strain CCMP1516)</name>
    <dbReference type="NCBI Taxonomy" id="280463"/>
    <lineage>
        <taxon>Eukaryota</taxon>
        <taxon>Haptista</taxon>
        <taxon>Haptophyta</taxon>
        <taxon>Prymnesiophyceae</taxon>
        <taxon>Isochrysidales</taxon>
        <taxon>Noelaerhabdaceae</taxon>
        <taxon>Emiliania</taxon>
    </lineage>
</organism>
<evidence type="ECO:0008006" key="7">
    <source>
        <dbReference type="Google" id="ProtNLM"/>
    </source>
</evidence>
<dbReference type="InterPro" id="IPR043141">
    <property type="entry name" value="Ribosomal_uL10-like_sf"/>
</dbReference>
<comment type="similarity">
    <text evidence="1">Belongs to the universal ribosomal protein uL10 family.</text>
</comment>
<dbReference type="Pfam" id="PF00466">
    <property type="entry name" value="Ribosomal_L10"/>
    <property type="match status" value="1"/>
</dbReference>
<dbReference type="AlphaFoldDB" id="A0A0D3JR65"/>
<dbReference type="InterPro" id="IPR047865">
    <property type="entry name" value="Ribosomal_uL10_bac_type"/>
</dbReference>
<reference evidence="6" key="1">
    <citation type="journal article" date="2013" name="Nature">
        <title>Pan genome of the phytoplankton Emiliania underpins its global distribution.</title>
        <authorList>
            <person name="Read B.A."/>
            <person name="Kegel J."/>
            <person name="Klute M.J."/>
            <person name="Kuo A."/>
            <person name="Lefebvre S.C."/>
            <person name="Maumus F."/>
            <person name="Mayer C."/>
            <person name="Miller J."/>
            <person name="Monier A."/>
            <person name="Salamov A."/>
            <person name="Young J."/>
            <person name="Aguilar M."/>
            <person name="Claverie J.M."/>
            <person name="Frickenhaus S."/>
            <person name="Gonzalez K."/>
            <person name="Herman E.K."/>
            <person name="Lin Y.C."/>
            <person name="Napier J."/>
            <person name="Ogata H."/>
            <person name="Sarno A.F."/>
            <person name="Shmutz J."/>
            <person name="Schroeder D."/>
            <person name="de Vargas C."/>
            <person name="Verret F."/>
            <person name="von Dassow P."/>
            <person name="Valentin K."/>
            <person name="Van de Peer Y."/>
            <person name="Wheeler G."/>
            <person name="Dacks J.B."/>
            <person name="Delwiche C.F."/>
            <person name="Dyhrman S.T."/>
            <person name="Glockner G."/>
            <person name="John U."/>
            <person name="Richards T."/>
            <person name="Worden A.Z."/>
            <person name="Zhang X."/>
            <person name="Grigoriev I.V."/>
            <person name="Allen A.E."/>
            <person name="Bidle K."/>
            <person name="Borodovsky M."/>
            <person name="Bowler C."/>
            <person name="Brownlee C."/>
            <person name="Cock J.M."/>
            <person name="Elias M."/>
            <person name="Gladyshev V.N."/>
            <person name="Groth M."/>
            <person name="Guda C."/>
            <person name="Hadaegh A."/>
            <person name="Iglesias-Rodriguez M.D."/>
            <person name="Jenkins J."/>
            <person name="Jones B.M."/>
            <person name="Lawson T."/>
            <person name="Leese F."/>
            <person name="Lindquist E."/>
            <person name="Lobanov A."/>
            <person name="Lomsadze A."/>
            <person name="Malik S.B."/>
            <person name="Marsh M.E."/>
            <person name="Mackinder L."/>
            <person name="Mock T."/>
            <person name="Mueller-Roeber B."/>
            <person name="Pagarete A."/>
            <person name="Parker M."/>
            <person name="Probert I."/>
            <person name="Quesneville H."/>
            <person name="Raines C."/>
            <person name="Rensing S.A."/>
            <person name="Riano-Pachon D.M."/>
            <person name="Richier S."/>
            <person name="Rokitta S."/>
            <person name="Shiraiwa Y."/>
            <person name="Soanes D.M."/>
            <person name="van der Giezen M."/>
            <person name="Wahlund T.M."/>
            <person name="Williams B."/>
            <person name="Wilson W."/>
            <person name="Wolfe G."/>
            <person name="Wurch L.L."/>
        </authorList>
    </citation>
    <scope>NUCLEOTIDE SEQUENCE</scope>
</reference>
<protein>
    <recommendedName>
        <fullName evidence="7">50S ribosomal protein L10</fullName>
    </recommendedName>
</protein>
<dbReference type="RefSeq" id="XP_005778429.1">
    <property type="nucleotide sequence ID" value="XM_005778372.1"/>
</dbReference>
<dbReference type="NCBIfam" id="NF000955">
    <property type="entry name" value="PRK00099.1-1"/>
    <property type="match status" value="1"/>
</dbReference>
<evidence type="ECO:0000313" key="6">
    <source>
        <dbReference type="Proteomes" id="UP000013827"/>
    </source>
</evidence>
<keyword evidence="6" id="KW-1185">Reference proteome</keyword>
<dbReference type="GO" id="GO:1990904">
    <property type="term" value="C:ribonucleoprotein complex"/>
    <property type="evidence" value="ECO:0007669"/>
    <property type="project" value="UniProtKB-KW"/>
</dbReference>